<evidence type="ECO:0000256" key="3">
    <source>
        <dbReference type="ARBA" id="ARBA00022448"/>
    </source>
</evidence>
<evidence type="ECO:0000259" key="8">
    <source>
        <dbReference type="Pfam" id="PF01545"/>
    </source>
</evidence>
<sequence length="478" mass="50972">MHAANDGHAVDDANRRKERVALVSIFVSALLTIAKAIGGFSTGSLALLSDAANSLLDVGATTLTWLAVREAHKPADDKHHFGHGKFESMSALAETAFLFLLSGVVAVEGVRRLSSGSDAVEPNWMAAFILIGAILVDGWRWWMLKRVARETGSEALEADALHFSSDLVNSIFVLIALGLAAIGYQAADALIAIGVSAYIAIAGFGLARRTIANLLDTAPPGMAERVREIVQTVPGVVAVAQVRVRPAGSGVLGEVAVDVSRTLPLERVKAIRERVTQALAAELERAEFTVTANPVQLGSETVQERVNLIAHRNRAPVHHVTVQNVSGRLSISLDLEIDGRTSLGEAHAAATRLENALREEFGAETEVETHIEPLESDPLDGQDAPPAVAARIADILRASAAATDSIHDIHHVRVRETPCGLVVNYHCCAPPALDIAAVHAQVDILERLLRQELPEVARVVGHAEPEQADRRLARTGTS</sequence>
<evidence type="ECO:0000256" key="5">
    <source>
        <dbReference type="ARBA" id="ARBA00022989"/>
    </source>
</evidence>
<keyword evidence="4 7" id="KW-0812">Transmembrane</keyword>
<evidence type="ECO:0000259" key="9">
    <source>
        <dbReference type="Pfam" id="PF16916"/>
    </source>
</evidence>
<dbReference type="Gene3D" id="3.30.70.1350">
    <property type="entry name" value="Cation efflux protein, cytoplasmic domain"/>
    <property type="match status" value="3"/>
</dbReference>
<proteinExistence type="inferred from homology"/>
<evidence type="ECO:0000256" key="4">
    <source>
        <dbReference type="ARBA" id="ARBA00022692"/>
    </source>
</evidence>
<dbReference type="RefSeq" id="WP_166948690.1">
    <property type="nucleotide sequence ID" value="NZ_JAASQI010000001.1"/>
</dbReference>
<keyword evidence="5 7" id="KW-1133">Transmembrane helix</keyword>
<accession>A0ABX0UV84</accession>
<dbReference type="Gene3D" id="1.20.1510.10">
    <property type="entry name" value="Cation efflux protein transmembrane domain"/>
    <property type="match status" value="1"/>
</dbReference>
<keyword evidence="11" id="KW-1185">Reference proteome</keyword>
<evidence type="ECO:0000256" key="7">
    <source>
        <dbReference type="SAM" id="Phobius"/>
    </source>
</evidence>
<dbReference type="Proteomes" id="UP001429580">
    <property type="component" value="Unassembled WGS sequence"/>
</dbReference>
<gene>
    <name evidence="10" type="ORF">FHS82_000679</name>
</gene>
<feature type="transmembrane region" description="Helical" evidence="7">
    <location>
        <begin position="89"/>
        <end position="110"/>
    </location>
</feature>
<feature type="transmembrane region" description="Helical" evidence="7">
    <location>
        <begin position="189"/>
        <end position="207"/>
    </location>
</feature>
<dbReference type="InterPro" id="IPR058533">
    <property type="entry name" value="Cation_efflux_TM"/>
</dbReference>
<dbReference type="InterPro" id="IPR036837">
    <property type="entry name" value="Cation_efflux_CTD_sf"/>
</dbReference>
<evidence type="ECO:0000256" key="1">
    <source>
        <dbReference type="ARBA" id="ARBA00004141"/>
    </source>
</evidence>
<dbReference type="EMBL" id="JAASQI010000001">
    <property type="protein sequence ID" value="NIJ56866.1"/>
    <property type="molecule type" value="Genomic_DNA"/>
</dbReference>
<dbReference type="InterPro" id="IPR027469">
    <property type="entry name" value="Cation_efflux_TMD_sf"/>
</dbReference>
<reference evidence="10 11" key="1">
    <citation type="submission" date="2020-03" db="EMBL/GenBank/DDBJ databases">
        <title>Genomic Encyclopedia of Type Strains, Phase IV (KMG-IV): sequencing the most valuable type-strain genomes for metagenomic binning, comparative biology and taxonomic classification.</title>
        <authorList>
            <person name="Goeker M."/>
        </authorList>
    </citation>
    <scope>NUCLEOTIDE SEQUENCE [LARGE SCALE GENOMIC DNA]</scope>
    <source>
        <strain evidence="10 11">DSM 103870</strain>
    </source>
</reference>
<evidence type="ECO:0000256" key="2">
    <source>
        <dbReference type="ARBA" id="ARBA00008114"/>
    </source>
</evidence>
<dbReference type="PANTHER" id="PTHR43840:SF15">
    <property type="entry name" value="MITOCHONDRIAL METAL TRANSPORTER 1-RELATED"/>
    <property type="match status" value="1"/>
</dbReference>
<feature type="domain" description="Cation efflux protein cytoplasmic" evidence="9">
    <location>
        <begin position="223"/>
        <end position="294"/>
    </location>
</feature>
<dbReference type="NCBIfam" id="TIGR01297">
    <property type="entry name" value="CDF"/>
    <property type="match status" value="1"/>
</dbReference>
<feature type="transmembrane region" description="Helical" evidence="7">
    <location>
        <begin position="163"/>
        <end position="183"/>
    </location>
</feature>
<dbReference type="InterPro" id="IPR002524">
    <property type="entry name" value="Cation_efflux"/>
</dbReference>
<evidence type="ECO:0000256" key="6">
    <source>
        <dbReference type="ARBA" id="ARBA00023136"/>
    </source>
</evidence>
<feature type="domain" description="Cation efflux protein cytoplasmic" evidence="9">
    <location>
        <begin position="395"/>
        <end position="466"/>
    </location>
</feature>
<dbReference type="PANTHER" id="PTHR43840">
    <property type="entry name" value="MITOCHONDRIAL METAL TRANSPORTER 1-RELATED"/>
    <property type="match status" value="1"/>
</dbReference>
<dbReference type="SUPFAM" id="SSF161111">
    <property type="entry name" value="Cation efflux protein transmembrane domain-like"/>
    <property type="match status" value="1"/>
</dbReference>
<keyword evidence="3" id="KW-0813">Transport</keyword>
<feature type="domain" description="Cation efflux protein cytoplasmic" evidence="9">
    <location>
        <begin position="317"/>
        <end position="373"/>
    </location>
</feature>
<keyword evidence="6 7" id="KW-0472">Membrane</keyword>
<feature type="transmembrane region" description="Helical" evidence="7">
    <location>
        <begin position="122"/>
        <end position="142"/>
    </location>
</feature>
<feature type="domain" description="Cation efflux protein transmembrane" evidence="8">
    <location>
        <begin position="22"/>
        <end position="215"/>
    </location>
</feature>
<name>A0ABX0UV84_9HYPH</name>
<feature type="transmembrane region" description="Helical" evidence="7">
    <location>
        <begin position="20"/>
        <end position="40"/>
    </location>
</feature>
<comment type="similarity">
    <text evidence="2">Belongs to the cation diffusion facilitator (CDF) transporter (TC 2.A.4) family.</text>
</comment>
<dbReference type="InterPro" id="IPR050291">
    <property type="entry name" value="CDF_Transporter"/>
</dbReference>
<comment type="caution">
    <text evidence="10">The sequence shown here is derived from an EMBL/GenBank/DDBJ whole genome shotgun (WGS) entry which is preliminary data.</text>
</comment>
<evidence type="ECO:0000313" key="10">
    <source>
        <dbReference type="EMBL" id="NIJ56866.1"/>
    </source>
</evidence>
<dbReference type="Pfam" id="PF16916">
    <property type="entry name" value="ZT_dimer"/>
    <property type="match status" value="3"/>
</dbReference>
<organism evidence="10 11">
    <name type="scientific">Pseudochelatococcus lubricantis</name>
    <dbReference type="NCBI Taxonomy" id="1538102"/>
    <lineage>
        <taxon>Bacteria</taxon>
        <taxon>Pseudomonadati</taxon>
        <taxon>Pseudomonadota</taxon>
        <taxon>Alphaproteobacteria</taxon>
        <taxon>Hyphomicrobiales</taxon>
        <taxon>Chelatococcaceae</taxon>
        <taxon>Pseudochelatococcus</taxon>
    </lineage>
</organism>
<protein>
    <submittedName>
        <fullName evidence="10">Cation diffusion facilitator family transporter</fullName>
    </submittedName>
</protein>
<comment type="subcellular location">
    <subcellularLocation>
        <location evidence="1">Membrane</location>
        <topology evidence="1">Multi-pass membrane protein</topology>
    </subcellularLocation>
</comment>
<evidence type="ECO:0000313" key="11">
    <source>
        <dbReference type="Proteomes" id="UP001429580"/>
    </source>
</evidence>
<dbReference type="Pfam" id="PF01545">
    <property type="entry name" value="Cation_efflux"/>
    <property type="match status" value="1"/>
</dbReference>
<dbReference type="InterPro" id="IPR027470">
    <property type="entry name" value="Cation_efflux_CTD"/>
</dbReference>
<dbReference type="SUPFAM" id="SSF160240">
    <property type="entry name" value="Cation efflux protein cytoplasmic domain-like"/>
    <property type="match status" value="3"/>
</dbReference>